<accession>A0A6M3LW21</accession>
<protein>
    <submittedName>
        <fullName evidence="1">Uncharacterized protein</fullName>
    </submittedName>
</protein>
<sequence length="276" mass="30815">MRMYDRITQRRFDKNHPVWQARMLTKAGKPYQRWDAAKAAELEALAVVLLVPAVTEIAAVADGFGVFGVASDWGMKIGVDAAIAVVPPIPIPASMQAWQLAARERAQEIMDGPKNKGSELHECFHLIRTGEIEYGKATDDQKAFYDGCQAMLKRLNVEIEGTEVEFAEEGFGGTCDLDGNCVGIAVGIDWKTVSKPREPRKKELLQIGAYGMHFGWDHAWICYWLQDERRFLPPFVMDECAITAAYQAFARALDLYSMLNDLDAVLSSSKQVHSRA</sequence>
<reference evidence="1" key="1">
    <citation type="submission" date="2020-03" db="EMBL/GenBank/DDBJ databases">
        <title>The deep terrestrial virosphere.</title>
        <authorList>
            <person name="Holmfeldt K."/>
            <person name="Nilsson E."/>
            <person name="Simone D."/>
            <person name="Lopez-Fernandez M."/>
            <person name="Wu X."/>
            <person name="de Brujin I."/>
            <person name="Lundin D."/>
            <person name="Andersson A."/>
            <person name="Bertilsson S."/>
            <person name="Dopson M."/>
        </authorList>
    </citation>
    <scope>NUCLEOTIDE SEQUENCE</scope>
    <source>
        <strain evidence="1">MM415B07370</strain>
    </source>
</reference>
<dbReference type="EMBL" id="MT143433">
    <property type="protein sequence ID" value="QJA96788.1"/>
    <property type="molecule type" value="Genomic_DNA"/>
</dbReference>
<gene>
    <name evidence="1" type="ORF">MM415B07370_0007</name>
</gene>
<name>A0A6M3LW21_9ZZZZ</name>
<proteinExistence type="predicted"/>
<dbReference type="AlphaFoldDB" id="A0A6M3LW21"/>
<organism evidence="1">
    <name type="scientific">viral metagenome</name>
    <dbReference type="NCBI Taxonomy" id="1070528"/>
    <lineage>
        <taxon>unclassified sequences</taxon>
        <taxon>metagenomes</taxon>
        <taxon>organismal metagenomes</taxon>
    </lineage>
</organism>
<evidence type="ECO:0000313" key="1">
    <source>
        <dbReference type="EMBL" id="QJA96788.1"/>
    </source>
</evidence>